<protein>
    <recommendedName>
        <fullName evidence="3">DUF4907 domain-containing protein</fullName>
    </recommendedName>
</protein>
<dbReference type="EMBL" id="JAGEVF010000014">
    <property type="protein sequence ID" value="MBO3117911.1"/>
    <property type="molecule type" value="Genomic_DNA"/>
</dbReference>
<evidence type="ECO:0008006" key="3">
    <source>
        <dbReference type="Google" id="ProtNLM"/>
    </source>
</evidence>
<gene>
    <name evidence="1" type="ORF">J4050_14235</name>
</gene>
<name>A0ABS3T7N8_9FLAO</name>
<dbReference type="Proteomes" id="UP000676776">
    <property type="component" value="Unassembled WGS sequence"/>
</dbReference>
<accession>A0ABS3T7N8</accession>
<dbReference type="RefSeq" id="WP_208155268.1">
    <property type="nucleotide sequence ID" value="NZ_JAGEVF010000014.1"/>
</dbReference>
<sequence length="119" mass="13165">MKKVLLYFSTVALLAVLGAILLLKSCSINNPQPEDCEVVNVIITQISEGTSYDIVFRDNGTDFYYINRGLERGLNLDSLKTKVLNKTVTLHLAKLIGGAVTSEHISQLTVDNDTLFTEF</sequence>
<proteinExistence type="predicted"/>
<keyword evidence="2" id="KW-1185">Reference proteome</keyword>
<reference evidence="1 2" key="1">
    <citation type="submission" date="2021-03" db="EMBL/GenBank/DDBJ databases">
        <title>Winogradskyella sp. nov., isolated from costal sediment.</title>
        <authorList>
            <person name="Gao C."/>
        </authorList>
    </citation>
    <scope>NUCLEOTIDE SEQUENCE [LARGE SCALE GENOMIC DNA]</scope>
    <source>
        <strain evidence="1 2">DF17</strain>
    </source>
</reference>
<organism evidence="1 2">
    <name type="scientific">Winogradskyella pelagia</name>
    <dbReference type="NCBI Taxonomy" id="2819984"/>
    <lineage>
        <taxon>Bacteria</taxon>
        <taxon>Pseudomonadati</taxon>
        <taxon>Bacteroidota</taxon>
        <taxon>Flavobacteriia</taxon>
        <taxon>Flavobacteriales</taxon>
        <taxon>Flavobacteriaceae</taxon>
        <taxon>Winogradskyella</taxon>
    </lineage>
</organism>
<evidence type="ECO:0000313" key="2">
    <source>
        <dbReference type="Proteomes" id="UP000676776"/>
    </source>
</evidence>
<comment type="caution">
    <text evidence="1">The sequence shown here is derived from an EMBL/GenBank/DDBJ whole genome shotgun (WGS) entry which is preliminary data.</text>
</comment>
<evidence type="ECO:0000313" key="1">
    <source>
        <dbReference type="EMBL" id="MBO3117911.1"/>
    </source>
</evidence>